<keyword evidence="3" id="KW-1185">Reference proteome</keyword>
<dbReference type="InterPro" id="IPR000086">
    <property type="entry name" value="NUDIX_hydrolase_dom"/>
</dbReference>
<proteinExistence type="predicted"/>
<dbReference type="PANTHER" id="PTHR43736">
    <property type="entry name" value="ADP-RIBOSE PYROPHOSPHATASE"/>
    <property type="match status" value="1"/>
</dbReference>
<feature type="domain" description="Nudix hydrolase" evidence="1">
    <location>
        <begin position="55"/>
        <end position="198"/>
    </location>
</feature>
<name>A0ABZ0AYW7_9BURK</name>
<dbReference type="SUPFAM" id="SSF55811">
    <property type="entry name" value="Nudix"/>
    <property type="match status" value="1"/>
</dbReference>
<evidence type="ECO:0000259" key="1">
    <source>
        <dbReference type="PROSITE" id="PS51462"/>
    </source>
</evidence>
<accession>A0ABZ0AYW7</accession>
<dbReference type="PANTHER" id="PTHR43736:SF1">
    <property type="entry name" value="DIHYDRONEOPTERIN TRIPHOSPHATE DIPHOSPHATASE"/>
    <property type="match status" value="1"/>
</dbReference>
<protein>
    <submittedName>
        <fullName evidence="2">NUDIX domain-containing protein</fullName>
    </submittedName>
</protein>
<dbReference type="InterPro" id="IPR015797">
    <property type="entry name" value="NUDIX_hydrolase-like_dom_sf"/>
</dbReference>
<dbReference type="EMBL" id="CP132507">
    <property type="protein sequence ID" value="WNO04675.1"/>
    <property type="molecule type" value="Genomic_DNA"/>
</dbReference>
<reference evidence="2 3" key="1">
    <citation type="submission" date="2023-08" db="EMBL/GenBank/DDBJ databases">
        <title>Rhodoferax potami sp. nov. and Rhodoferax mekongensis sp. nov., isolated from the Mekong River in Thailand.</title>
        <authorList>
            <person name="Kitikhun S."/>
            <person name="Charoenyingcharoen P."/>
            <person name="Siriarchawattana P."/>
            <person name="Likhitrattanapisal S."/>
            <person name="Nilsakha T."/>
            <person name="Chanpet A."/>
            <person name="Rattanawaree P."/>
            <person name="Ingsriswang S."/>
        </authorList>
    </citation>
    <scope>NUCLEOTIDE SEQUENCE [LARGE SCALE GENOMIC DNA]</scope>
    <source>
        <strain evidence="2 3">TBRC 17307</strain>
    </source>
</reference>
<dbReference type="CDD" id="cd03674">
    <property type="entry name" value="NUDIX_Hydrolase"/>
    <property type="match status" value="1"/>
</dbReference>
<evidence type="ECO:0000313" key="3">
    <source>
        <dbReference type="Proteomes" id="UP001302257"/>
    </source>
</evidence>
<organism evidence="2 3">
    <name type="scientific">Rhodoferax mekongensis</name>
    <dbReference type="NCBI Taxonomy" id="3068341"/>
    <lineage>
        <taxon>Bacteria</taxon>
        <taxon>Pseudomonadati</taxon>
        <taxon>Pseudomonadota</taxon>
        <taxon>Betaproteobacteria</taxon>
        <taxon>Burkholderiales</taxon>
        <taxon>Comamonadaceae</taxon>
        <taxon>Rhodoferax</taxon>
    </lineage>
</organism>
<dbReference type="Gene3D" id="3.90.79.10">
    <property type="entry name" value="Nucleoside Triphosphate Pyrophosphohydrolase"/>
    <property type="match status" value="1"/>
</dbReference>
<dbReference type="RefSeq" id="WP_313867506.1">
    <property type="nucleotide sequence ID" value="NZ_CP132507.1"/>
</dbReference>
<dbReference type="Proteomes" id="UP001302257">
    <property type="component" value="Chromosome"/>
</dbReference>
<gene>
    <name evidence="2" type="ORF">RAN89_17575</name>
</gene>
<evidence type="ECO:0000313" key="2">
    <source>
        <dbReference type="EMBL" id="WNO04675.1"/>
    </source>
</evidence>
<sequence length="199" mass="21866">MLFETLANPAELRAHALAELQKYSARFPAESAGLKAIAELLADTFADSFSRATMQGHITTSGLVYDAAVDKVLLIHHRTLNRWLQPGGHHEGLDRLDVSAAREVEEETGVNVRLAQSATQNLDAPLIDIDSQAIPANPAKGEGAHVHHDFLYLFRGDASAPWSPQWEEVRGVRWVAREALLSLPSARFGRLVSKLQFAL</sequence>
<dbReference type="PROSITE" id="PS51462">
    <property type="entry name" value="NUDIX"/>
    <property type="match status" value="1"/>
</dbReference>
<dbReference type="Pfam" id="PF00293">
    <property type="entry name" value="NUDIX"/>
    <property type="match status" value="1"/>
</dbReference>